<name>A0A0C3S559_PHLG1</name>
<accession>A0A0C3S559</accession>
<feature type="region of interest" description="Disordered" evidence="1">
    <location>
        <begin position="1"/>
        <end position="109"/>
    </location>
</feature>
<evidence type="ECO:0000313" key="3">
    <source>
        <dbReference type="Proteomes" id="UP000053257"/>
    </source>
</evidence>
<feature type="compositionally biased region" description="Basic and acidic residues" evidence="1">
    <location>
        <begin position="1"/>
        <end position="14"/>
    </location>
</feature>
<organism evidence="2 3">
    <name type="scientific">Phlebiopsis gigantea (strain 11061_1 CR5-6)</name>
    <name type="common">White-rot fungus</name>
    <name type="synonym">Peniophora gigantea</name>
    <dbReference type="NCBI Taxonomy" id="745531"/>
    <lineage>
        <taxon>Eukaryota</taxon>
        <taxon>Fungi</taxon>
        <taxon>Dikarya</taxon>
        <taxon>Basidiomycota</taxon>
        <taxon>Agaricomycotina</taxon>
        <taxon>Agaricomycetes</taxon>
        <taxon>Polyporales</taxon>
        <taxon>Phanerochaetaceae</taxon>
        <taxon>Phlebiopsis</taxon>
    </lineage>
</organism>
<keyword evidence="3" id="KW-1185">Reference proteome</keyword>
<feature type="compositionally biased region" description="Low complexity" evidence="1">
    <location>
        <begin position="233"/>
        <end position="246"/>
    </location>
</feature>
<feature type="compositionally biased region" description="Polar residues" evidence="1">
    <location>
        <begin position="69"/>
        <end position="102"/>
    </location>
</feature>
<protein>
    <submittedName>
        <fullName evidence="2">Uncharacterized protein</fullName>
    </submittedName>
</protein>
<feature type="compositionally biased region" description="Basic and acidic residues" evidence="1">
    <location>
        <begin position="217"/>
        <end position="230"/>
    </location>
</feature>
<dbReference type="AlphaFoldDB" id="A0A0C3S559"/>
<feature type="region of interest" description="Disordered" evidence="1">
    <location>
        <begin position="164"/>
        <end position="256"/>
    </location>
</feature>
<evidence type="ECO:0000313" key="2">
    <source>
        <dbReference type="EMBL" id="KIP11086.1"/>
    </source>
</evidence>
<reference evidence="2 3" key="1">
    <citation type="journal article" date="2014" name="PLoS Genet.">
        <title>Analysis of the Phlebiopsis gigantea genome, transcriptome and secretome provides insight into its pioneer colonization strategies of wood.</title>
        <authorList>
            <person name="Hori C."/>
            <person name="Ishida T."/>
            <person name="Igarashi K."/>
            <person name="Samejima M."/>
            <person name="Suzuki H."/>
            <person name="Master E."/>
            <person name="Ferreira P."/>
            <person name="Ruiz-Duenas F.J."/>
            <person name="Held B."/>
            <person name="Canessa P."/>
            <person name="Larrondo L.F."/>
            <person name="Schmoll M."/>
            <person name="Druzhinina I.S."/>
            <person name="Kubicek C.P."/>
            <person name="Gaskell J.A."/>
            <person name="Kersten P."/>
            <person name="St John F."/>
            <person name="Glasner J."/>
            <person name="Sabat G."/>
            <person name="Splinter BonDurant S."/>
            <person name="Syed K."/>
            <person name="Yadav J."/>
            <person name="Mgbeahuruike A.C."/>
            <person name="Kovalchuk A."/>
            <person name="Asiegbu F.O."/>
            <person name="Lackner G."/>
            <person name="Hoffmeister D."/>
            <person name="Rencoret J."/>
            <person name="Gutierrez A."/>
            <person name="Sun H."/>
            <person name="Lindquist E."/>
            <person name="Barry K."/>
            <person name="Riley R."/>
            <person name="Grigoriev I.V."/>
            <person name="Henrissat B."/>
            <person name="Kues U."/>
            <person name="Berka R.M."/>
            <person name="Martinez A.T."/>
            <person name="Covert S.F."/>
            <person name="Blanchette R.A."/>
            <person name="Cullen D."/>
        </authorList>
    </citation>
    <scope>NUCLEOTIDE SEQUENCE [LARGE SCALE GENOMIC DNA]</scope>
    <source>
        <strain evidence="2 3">11061_1 CR5-6</strain>
    </source>
</reference>
<proteinExistence type="predicted"/>
<gene>
    <name evidence="2" type="ORF">PHLGIDRAFT_10959</name>
</gene>
<evidence type="ECO:0000256" key="1">
    <source>
        <dbReference type="SAM" id="MobiDB-lite"/>
    </source>
</evidence>
<feature type="compositionally biased region" description="Polar residues" evidence="1">
    <location>
        <begin position="19"/>
        <end position="42"/>
    </location>
</feature>
<dbReference type="HOGENOM" id="CLU_551067_0_0_1"/>
<dbReference type="OrthoDB" id="10679610at2759"/>
<dbReference type="Proteomes" id="UP000053257">
    <property type="component" value="Unassembled WGS sequence"/>
</dbReference>
<sequence>MPPDIEHGQLKARDIAGPPSNSNDGQTGTSSSSTPCLENSSPARFFNRCPYSDDSVGEAFRGSEEDEAGTSQASSPSTSRADVSLEQSDLSTTAAHRSTNCPRRTPTPFYARRPVREVLSLKQNLSAREVCSEARGSTILSEAAEILGQSAPDAVLGEHMLEETSQNLPTVDLRPRFTPETSTEATPDTPHGPQQAESISQRRGQGKLKLKVVNGESAREQRDTKQRHPSAESPPSTCSTPLPLYSRNVEAPSTTDDSVAIRDLRKKLVMAYILQQQAQLFPNTPRNQEEGFLIDPSDPPPYLSAGEDTPHGLNEKSCPTRKMVVLDQLPPTPTISVRGLRPLLLPTHVAQRDSTTSAEHHKQAALRPLLLPRDVEERSSHELSAKMTFKTPPPISASVSACGPTSLEESFETQRMFPPMDESRMAHSTPKMSMLVIPLAGSIDSLASTYGTTGHGSSGTLSSQFRETLWLGAGTKSDWEVHLIGAYCIAPRLHC</sequence>
<dbReference type="EMBL" id="KN840449">
    <property type="protein sequence ID" value="KIP11086.1"/>
    <property type="molecule type" value="Genomic_DNA"/>
</dbReference>